<comment type="caution">
    <text evidence="1">The sequence shown here is derived from an EMBL/GenBank/DDBJ whole genome shotgun (WGS) entry which is preliminary data.</text>
</comment>
<proteinExistence type="predicted"/>
<gene>
    <name evidence="1" type="ORF">SDC9_142646</name>
</gene>
<organism evidence="1">
    <name type="scientific">bioreactor metagenome</name>
    <dbReference type="NCBI Taxonomy" id="1076179"/>
    <lineage>
        <taxon>unclassified sequences</taxon>
        <taxon>metagenomes</taxon>
        <taxon>ecological metagenomes</taxon>
    </lineage>
</organism>
<evidence type="ECO:0000313" key="1">
    <source>
        <dbReference type="EMBL" id="MPM95492.1"/>
    </source>
</evidence>
<accession>A0A645E4J3</accession>
<sequence>MPPHVIIASSIGRVPFTVNRRSFSVFPSAERSAFVNSSTVRSPEISDNRTITEIMLCGSRSPSAFLYCFLGAALKSRSIRLSSCSYVSAGFRSISKYAGASGFKWLLAESTSGPDTPKCVKSISPCSEYTCLFCTNNVRRTFLSDNPVNS</sequence>
<protein>
    <submittedName>
        <fullName evidence="1">Uncharacterized protein</fullName>
    </submittedName>
</protein>
<name>A0A645E4J3_9ZZZZ</name>
<dbReference type="AlphaFoldDB" id="A0A645E4J3"/>
<dbReference type="EMBL" id="VSSQ01041975">
    <property type="protein sequence ID" value="MPM95492.1"/>
    <property type="molecule type" value="Genomic_DNA"/>
</dbReference>
<reference evidence="1" key="1">
    <citation type="submission" date="2019-08" db="EMBL/GenBank/DDBJ databases">
        <authorList>
            <person name="Kucharzyk K."/>
            <person name="Murdoch R.W."/>
            <person name="Higgins S."/>
            <person name="Loffler F."/>
        </authorList>
    </citation>
    <scope>NUCLEOTIDE SEQUENCE</scope>
</reference>